<comment type="similarity">
    <text evidence="1">Belongs to the esterase D family.</text>
</comment>
<dbReference type="PANTHER" id="PTHR40841:SF2">
    <property type="entry name" value="SIDEROPHORE-DEGRADING ESTERASE (EUROFUNG)"/>
    <property type="match status" value="1"/>
</dbReference>
<reference evidence="6 7" key="1">
    <citation type="journal article" date="2016" name="Int. J. Syst. Evol. Microbiol.">
        <title>Proposal of Mucilaginibacter phyllosphaerae sp. nov. isolated from the phyllosphere of Galium album.</title>
        <authorList>
            <person name="Aydogan E.L."/>
            <person name="Busse H.J."/>
            <person name="Moser G."/>
            <person name="Muller C."/>
            <person name="Kampfer P."/>
            <person name="Glaeser S.P."/>
        </authorList>
    </citation>
    <scope>NUCLEOTIDE SEQUENCE [LARGE SCALE GENOMIC DNA]</scope>
    <source>
        <strain evidence="6 7">PP-F2FG21</strain>
    </source>
</reference>
<evidence type="ECO:0000256" key="2">
    <source>
        <dbReference type="ARBA" id="ARBA00022801"/>
    </source>
</evidence>
<dbReference type="InterPro" id="IPR059177">
    <property type="entry name" value="GH29D-like_dom"/>
</dbReference>
<dbReference type="RefSeq" id="WP_134337079.1">
    <property type="nucleotide sequence ID" value="NZ_BMCZ01000005.1"/>
</dbReference>
<dbReference type="OrthoDB" id="9784036at2"/>
<feature type="chain" id="PRO_5044616349" evidence="3">
    <location>
        <begin position="26"/>
        <end position="509"/>
    </location>
</feature>
<dbReference type="InterPro" id="IPR029058">
    <property type="entry name" value="AB_hydrolase_fold"/>
</dbReference>
<evidence type="ECO:0000313" key="5">
    <source>
        <dbReference type="EMBL" id="MBB3969617.1"/>
    </source>
</evidence>
<dbReference type="InterPro" id="IPR011658">
    <property type="entry name" value="PA14_dom"/>
</dbReference>
<comment type="caution">
    <text evidence="6">The sequence shown here is derived from an EMBL/GenBank/DDBJ whole genome shotgun (WGS) entry which is preliminary data.</text>
</comment>
<dbReference type="Pfam" id="PF13290">
    <property type="entry name" value="CHB_HEX_C_1"/>
    <property type="match status" value="1"/>
</dbReference>
<accession>A0A4Y8A982</accession>
<dbReference type="EMBL" id="JACIEG010000004">
    <property type="protein sequence ID" value="MBB3969617.1"/>
    <property type="molecule type" value="Genomic_DNA"/>
</dbReference>
<dbReference type="PROSITE" id="PS51820">
    <property type="entry name" value="PA14"/>
    <property type="match status" value="1"/>
</dbReference>
<dbReference type="Pfam" id="PF07691">
    <property type="entry name" value="PA14"/>
    <property type="match status" value="1"/>
</dbReference>
<keyword evidence="2 5" id="KW-0378">Hydrolase</keyword>
<dbReference type="Gene3D" id="3.40.50.1820">
    <property type="entry name" value="alpha/beta hydrolase"/>
    <property type="match status" value="1"/>
</dbReference>
<dbReference type="Proteomes" id="UP000297248">
    <property type="component" value="Unassembled WGS sequence"/>
</dbReference>
<reference evidence="5 8" key="3">
    <citation type="submission" date="2020-08" db="EMBL/GenBank/DDBJ databases">
        <title>Genomic Encyclopedia of Type Strains, Phase IV (KMG-IV): sequencing the most valuable type-strain genomes for metagenomic binning, comparative biology and taxonomic classification.</title>
        <authorList>
            <person name="Goeker M."/>
        </authorList>
    </citation>
    <scope>NUCLEOTIDE SEQUENCE [LARGE SCALE GENOMIC DNA]</scope>
    <source>
        <strain evidence="5 8">DSM 100995</strain>
    </source>
</reference>
<name>A0A4Y8A982_9SPHI</name>
<sequence>MIAGRFYFFLAALLITLNIAHVAEAQDTVIINKEYGKLDSIGSAILKQKRFLQVFVPAGYKPGSSQKYDVIYVLDGGNWNTGLINYIQHFVAGEGNMPPTIVVSILGIDRDKDLTPTHLADWKTSGGANNFLAFIKNEAIPYINKKYPCNGDNTLWGHSFGGLFVMYALLNEPATFKSFIAVDPSIWWDNCYIAKAAHFKLRALAGLNTTLFISGREGADGASMRIDSMNAALKKDAPANLIWKSMLYPDETHSSVRFKSIYDGLKFTYSGYSGGVEFLPVNGIVLKDTPLKIWYYNDPAKIHYTTDGTEPTLASPKVVSDIEIAAPAKLIVKSITNRSRYNSSASGNFKTGDWLLPAKMQKNAKPGGFKYDYYEGTWLKLPDFKKIKPIKQGITDSTFNIEKLPQQNNFALIISGQMKIEEDGYYIFIMDANTEASLWIGNQPVITADELHKSGQSYILPIKKGYHNFRIQYWHKAGPPKLNLLYVTPKSALKKDATVIPLQLQYSQR</sequence>
<keyword evidence="3" id="KW-0732">Signal</keyword>
<feature type="domain" description="PA14" evidence="4">
    <location>
        <begin position="364"/>
        <end position="504"/>
    </location>
</feature>
<evidence type="ECO:0000313" key="6">
    <source>
        <dbReference type="EMBL" id="TEW65004.1"/>
    </source>
</evidence>
<dbReference type="InterPro" id="IPR000801">
    <property type="entry name" value="Esterase-like"/>
</dbReference>
<dbReference type="Gene3D" id="3.90.182.10">
    <property type="entry name" value="Toxin - Anthrax Protective Antigen,domain 1"/>
    <property type="match status" value="1"/>
</dbReference>
<dbReference type="InterPro" id="IPR052558">
    <property type="entry name" value="Siderophore_Hydrolase_D"/>
</dbReference>
<keyword evidence="8" id="KW-1185">Reference proteome</keyword>
<dbReference type="SUPFAM" id="SSF56988">
    <property type="entry name" value="Anthrax protective antigen"/>
    <property type="match status" value="1"/>
</dbReference>
<organism evidence="6 7">
    <name type="scientific">Mucilaginibacter phyllosphaerae</name>
    <dbReference type="NCBI Taxonomy" id="1812349"/>
    <lineage>
        <taxon>Bacteria</taxon>
        <taxon>Pseudomonadati</taxon>
        <taxon>Bacteroidota</taxon>
        <taxon>Sphingobacteriia</taxon>
        <taxon>Sphingobacteriales</taxon>
        <taxon>Sphingobacteriaceae</taxon>
        <taxon>Mucilaginibacter</taxon>
    </lineage>
</organism>
<reference evidence="6" key="2">
    <citation type="submission" date="2019-03" db="EMBL/GenBank/DDBJ databases">
        <authorList>
            <person name="Yan Y.-Q."/>
            <person name="Du Z.-J."/>
        </authorList>
    </citation>
    <scope>NUCLEOTIDE SEQUENCE</scope>
    <source>
        <strain evidence="6">PP-F2FG21</strain>
    </source>
</reference>
<evidence type="ECO:0000259" key="4">
    <source>
        <dbReference type="PROSITE" id="PS51820"/>
    </source>
</evidence>
<dbReference type="EMBL" id="SNQG01000005">
    <property type="protein sequence ID" value="TEW65004.1"/>
    <property type="molecule type" value="Genomic_DNA"/>
</dbReference>
<dbReference type="SMART" id="SM00758">
    <property type="entry name" value="PA14"/>
    <property type="match status" value="1"/>
</dbReference>
<dbReference type="Proteomes" id="UP000583101">
    <property type="component" value="Unassembled WGS sequence"/>
</dbReference>
<protein>
    <submittedName>
        <fullName evidence="5">Alpha/beta superfamily hydrolase</fullName>
    </submittedName>
</protein>
<proteinExistence type="inferred from homology"/>
<evidence type="ECO:0000256" key="3">
    <source>
        <dbReference type="SAM" id="SignalP"/>
    </source>
</evidence>
<dbReference type="GO" id="GO:0016788">
    <property type="term" value="F:hydrolase activity, acting on ester bonds"/>
    <property type="evidence" value="ECO:0007669"/>
    <property type="project" value="TreeGrafter"/>
</dbReference>
<evidence type="ECO:0000256" key="1">
    <source>
        <dbReference type="ARBA" id="ARBA00005622"/>
    </source>
</evidence>
<dbReference type="SUPFAM" id="SSF53474">
    <property type="entry name" value="alpha/beta-Hydrolases"/>
    <property type="match status" value="1"/>
</dbReference>
<evidence type="ECO:0000313" key="8">
    <source>
        <dbReference type="Proteomes" id="UP000583101"/>
    </source>
</evidence>
<feature type="signal peptide" evidence="3">
    <location>
        <begin position="1"/>
        <end position="25"/>
    </location>
</feature>
<evidence type="ECO:0000313" key="7">
    <source>
        <dbReference type="Proteomes" id="UP000297248"/>
    </source>
</evidence>
<dbReference type="Pfam" id="PF00756">
    <property type="entry name" value="Esterase"/>
    <property type="match status" value="1"/>
</dbReference>
<dbReference type="AlphaFoldDB" id="A0A4Y8A982"/>
<dbReference type="PANTHER" id="PTHR40841">
    <property type="entry name" value="SIDEROPHORE TRIACETYLFUSARININE C ESTERASE"/>
    <property type="match status" value="1"/>
</dbReference>
<gene>
    <name evidence="6" type="ORF">E2R65_13870</name>
    <name evidence="5" type="ORF">GGR35_002230</name>
</gene>
<dbReference type="InterPro" id="IPR037524">
    <property type="entry name" value="PA14/GLEYA"/>
</dbReference>